<feature type="domain" description="Peptidoglycan binding-like" evidence="1">
    <location>
        <begin position="159"/>
        <end position="213"/>
    </location>
</feature>
<name>A0ABZ0IPJ4_9BACT</name>
<dbReference type="Pfam" id="PF05257">
    <property type="entry name" value="CHAP"/>
    <property type="match status" value="1"/>
</dbReference>
<dbReference type="EMBL" id="CP136051">
    <property type="protein sequence ID" value="WOK06384.1"/>
    <property type="molecule type" value="Genomic_DNA"/>
</dbReference>
<dbReference type="Proteomes" id="UP001302349">
    <property type="component" value="Chromosome"/>
</dbReference>
<feature type="domain" description="Peptidase C51" evidence="2">
    <location>
        <begin position="40"/>
        <end position="119"/>
    </location>
</feature>
<dbReference type="Gene3D" id="3.90.1720.10">
    <property type="entry name" value="endopeptidase domain like (from Nostoc punctiforme)"/>
    <property type="match status" value="1"/>
</dbReference>
<sequence>MQELIKIACVEIGVKEIPGQAHNARILQYASEAGFQDVKDDETAWCSIFLSWCCLKAGLKRSTKLNARSWLAVGTVTMQPEPGDIIVYWRKAIESWEGHVGIYMGTSSDGSRCYTLGGNQANMVSISGFDSSKVLGYRRLTTEKQFILPKPPLKKGNKGAAVVQLQDALKIAGFDAGTSDGFFGEKTAEALRLMQSQSGFLKIDGVYGTKTKDYLESLLQA</sequence>
<dbReference type="InterPro" id="IPR036365">
    <property type="entry name" value="PGBD-like_sf"/>
</dbReference>
<evidence type="ECO:0000313" key="3">
    <source>
        <dbReference type="EMBL" id="WOK06384.1"/>
    </source>
</evidence>
<evidence type="ECO:0000259" key="2">
    <source>
        <dbReference type="Pfam" id="PF05257"/>
    </source>
</evidence>
<proteinExistence type="predicted"/>
<dbReference type="InterPro" id="IPR036366">
    <property type="entry name" value="PGBDSf"/>
</dbReference>
<keyword evidence="4" id="KW-1185">Reference proteome</keyword>
<dbReference type="InterPro" id="IPR007921">
    <property type="entry name" value="CHAP_dom"/>
</dbReference>
<dbReference type="Gene3D" id="1.10.101.10">
    <property type="entry name" value="PGBD-like superfamily/PGBD"/>
    <property type="match status" value="1"/>
</dbReference>
<protein>
    <submittedName>
        <fullName evidence="3">TIGR02594 family protein</fullName>
    </submittedName>
</protein>
<dbReference type="Pfam" id="PF01471">
    <property type="entry name" value="PG_binding_1"/>
    <property type="match status" value="1"/>
</dbReference>
<dbReference type="NCBIfam" id="TIGR02594">
    <property type="entry name" value="TIGR02594 family protein"/>
    <property type="match status" value="1"/>
</dbReference>
<gene>
    <name evidence="3" type="ORF">RT717_25240</name>
</gene>
<dbReference type="InterPro" id="IPR002477">
    <property type="entry name" value="Peptidoglycan-bd-like"/>
</dbReference>
<accession>A0ABZ0IPJ4</accession>
<organism evidence="3 4">
    <name type="scientific">Imperialibacter roseus</name>
    <dbReference type="NCBI Taxonomy" id="1324217"/>
    <lineage>
        <taxon>Bacteria</taxon>
        <taxon>Pseudomonadati</taxon>
        <taxon>Bacteroidota</taxon>
        <taxon>Cytophagia</taxon>
        <taxon>Cytophagales</taxon>
        <taxon>Flammeovirgaceae</taxon>
        <taxon>Imperialibacter</taxon>
    </lineage>
</organism>
<dbReference type="InterPro" id="IPR038765">
    <property type="entry name" value="Papain-like_cys_pep_sf"/>
</dbReference>
<dbReference type="RefSeq" id="WP_317489108.1">
    <property type="nucleotide sequence ID" value="NZ_CP136051.1"/>
</dbReference>
<evidence type="ECO:0000259" key="1">
    <source>
        <dbReference type="Pfam" id="PF01471"/>
    </source>
</evidence>
<reference evidence="3 4" key="1">
    <citation type="journal article" date="2023" name="Microbiol. Resour. Announc.">
        <title>Complete Genome Sequence of Imperialibacter roseus strain P4T.</title>
        <authorList>
            <person name="Tizabi D.R."/>
            <person name="Bachvaroff T."/>
            <person name="Hill R.T."/>
        </authorList>
    </citation>
    <scope>NUCLEOTIDE SEQUENCE [LARGE SCALE GENOMIC DNA]</scope>
    <source>
        <strain evidence="3 4">P4T</strain>
    </source>
</reference>
<dbReference type="InterPro" id="IPR013423">
    <property type="entry name" value="CHP02594"/>
</dbReference>
<dbReference type="SUPFAM" id="SSF54001">
    <property type="entry name" value="Cysteine proteinases"/>
    <property type="match status" value="1"/>
</dbReference>
<dbReference type="SUPFAM" id="SSF47090">
    <property type="entry name" value="PGBD-like"/>
    <property type="match status" value="1"/>
</dbReference>
<evidence type="ECO:0000313" key="4">
    <source>
        <dbReference type="Proteomes" id="UP001302349"/>
    </source>
</evidence>